<comment type="caution">
    <text evidence="3">The sequence shown here is derived from an EMBL/GenBank/DDBJ whole genome shotgun (WGS) entry which is preliminary data.</text>
</comment>
<proteinExistence type="predicted"/>
<protein>
    <submittedName>
        <fullName evidence="3">Uncharacterized protein</fullName>
    </submittedName>
</protein>
<reference evidence="3" key="1">
    <citation type="submission" date="2017-07" db="EMBL/GenBank/DDBJ databases">
        <title>Taro Niue Genome Assembly and Annotation.</title>
        <authorList>
            <person name="Atibalentja N."/>
            <person name="Keating K."/>
            <person name="Fields C.J."/>
        </authorList>
    </citation>
    <scope>NUCLEOTIDE SEQUENCE</scope>
    <source>
        <strain evidence="3">Niue_2</strain>
        <tissue evidence="3">Leaf</tissue>
    </source>
</reference>
<sequence length="199" mass="22535">MGQCTVTRTRPPRMPQQRDRSYSHACHPDRHQTIETTESCHDLLTGRNTKTRRRSRARQERDAHARRDKDDCRVGHPRRDTNTPPSLDALVSAALGFSSWLWLAAFLLLLGVLNCYYIYPINNNTNKVYSYSARVLLNLLLLCGCLGEATSFLWNKRAAAYSIDTRQVQSMDGPTSATLSGSLFYNTDRELESLSPGAR</sequence>
<feature type="compositionally biased region" description="Basic and acidic residues" evidence="1">
    <location>
        <begin position="57"/>
        <end position="81"/>
    </location>
</feature>
<feature type="compositionally biased region" description="Basic and acidic residues" evidence="1">
    <location>
        <begin position="16"/>
        <end position="41"/>
    </location>
</feature>
<keyword evidence="2" id="KW-0812">Transmembrane</keyword>
<feature type="transmembrane region" description="Helical" evidence="2">
    <location>
        <begin position="131"/>
        <end position="154"/>
    </location>
</feature>
<keyword evidence="2" id="KW-1133">Transmembrane helix</keyword>
<evidence type="ECO:0000256" key="1">
    <source>
        <dbReference type="SAM" id="MobiDB-lite"/>
    </source>
</evidence>
<keyword evidence="2" id="KW-0472">Membrane</keyword>
<feature type="region of interest" description="Disordered" evidence="1">
    <location>
        <begin position="1"/>
        <end position="83"/>
    </location>
</feature>
<evidence type="ECO:0000256" key="2">
    <source>
        <dbReference type="SAM" id="Phobius"/>
    </source>
</evidence>
<organism evidence="3 4">
    <name type="scientific">Colocasia esculenta</name>
    <name type="common">Wild taro</name>
    <name type="synonym">Arum esculentum</name>
    <dbReference type="NCBI Taxonomy" id="4460"/>
    <lineage>
        <taxon>Eukaryota</taxon>
        <taxon>Viridiplantae</taxon>
        <taxon>Streptophyta</taxon>
        <taxon>Embryophyta</taxon>
        <taxon>Tracheophyta</taxon>
        <taxon>Spermatophyta</taxon>
        <taxon>Magnoliopsida</taxon>
        <taxon>Liliopsida</taxon>
        <taxon>Araceae</taxon>
        <taxon>Aroideae</taxon>
        <taxon>Colocasieae</taxon>
        <taxon>Colocasia</taxon>
    </lineage>
</organism>
<feature type="transmembrane region" description="Helical" evidence="2">
    <location>
        <begin position="100"/>
        <end position="119"/>
    </location>
</feature>
<gene>
    <name evidence="3" type="ORF">Taro_046887</name>
</gene>
<keyword evidence="4" id="KW-1185">Reference proteome</keyword>
<name>A0A843WR93_COLES</name>
<dbReference type="EMBL" id="NMUH01005901">
    <property type="protein sequence ID" value="MQM13963.1"/>
    <property type="molecule type" value="Genomic_DNA"/>
</dbReference>
<accession>A0A843WR93</accession>
<dbReference type="AlphaFoldDB" id="A0A843WR93"/>
<evidence type="ECO:0000313" key="3">
    <source>
        <dbReference type="EMBL" id="MQM13963.1"/>
    </source>
</evidence>
<evidence type="ECO:0000313" key="4">
    <source>
        <dbReference type="Proteomes" id="UP000652761"/>
    </source>
</evidence>
<dbReference type="Proteomes" id="UP000652761">
    <property type="component" value="Unassembled WGS sequence"/>
</dbReference>